<evidence type="ECO:0000313" key="1">
    <source>
        <dbReference type="EMBL" id="KAB3535656.1"/>
    </source>
</evidence>
<reference evidence="1 2" key="1">
    <citation type="submission" date="2019-10" db="EMBL/GenBank/DDBJ databases">
        <title>Alkaliphilus serpentinus sp. nov. and Alkaliphilus pronyensis sp. nov., two novel anaerobic alkaliphilic species isolated from the serpentinized-hosted hydrothermal field of the Prony Bay (New Caledonia).</title>
        <authorList>
            <person name="Postec A."/>
        </authorList>
    </citation>
    <scope>NUCLEOTIDE SEQUENCE [LARGE SCALE GENOMIC DNA]</scope>
    <source>
        <strain evidence="1 2">LacV</strain>
    </source>
</reference>
<dbReference type="OrthoDB" id="1955334at2"/>
<dbReference type="RefSeq" id="WP_151860673.1">
    <property type="nucleotide sequence ID" value="NZ_WBZC01000016.1"/>
</dbReference>
<keyword evidence="2" id="KW-1185">Reference proteome</keyword>
<accession>A0A6I0FAU2</accession>
<comment type="caution">
    <text evidence="1">The sequence shown here is derived from an EMBL/GenBank/DDBJ whole genome shotgun (WGS) entry which is preliminary data.</text>
</comment>
<name>A0A6I0FAU2_9FIRM</name>
<gene>
    <name evidence="1" type="ORF">F8154_05860</name>
</gene>
<dbReference type="EMBL" id="WBZC01000016">
    <property type="protein sequence ID" value="KAB3535656.1"/>
    <property type="molecule type" value="Genomic_DNA"/>
</dbReference>
<sequence>MKIQGLSKLTEEQKRHMFNVHKNHVACNGYERKMNMKIVKVWIDKNNTICVRLANGEWYHYYSNGTWG</sequence>
<dbReference type="Proteomes" id="UP000432715">
    <property type="component" value="Unassembled WGS sequence"/>
</dbReference>
<organism evidence="1 2">
    <name type="scientific">Alkaliphilus pronyensis</name>
    <dbReference type="NCBI Taxonomy" id="1482732"/>
    <lineage>
        <taxon>Bacteria</taxon>
        <taxon>Bacillati</taxon>
        <taxon>Bacillota</taxon>
        <taxon>Clostridia</taxon>
        <taxon>Peptostreptococcales</taxon>
        <taxon>Natronincolaceae</taxon>
        <taxon>Alkaliphilus</taxon>
    </lineage>
</organism>
<dbReference type="AlphaFoldDB" id="A0A6I0FAU2"/>
<evidence type="ECO:0000313" key="2">
    <source>
        <dbReference type="Proteomes" id="UP000432715"/>
    </source>
</evidence>
<proteinExistence type="predicted"/>
<protein>
    <submittedName>
        <fullName evidence="1">Uncharacterized protein</fullName>
    </submittedName>
</protein>